<evidence type="ECO:0000313" key="2">
    <source>
        <dbReference type="Proteomes" id="UP001476583"/>
    </source>
</evidence>
<dbReference type="EMBL" id="CP148074">
    <property type="protein sequence ID" value="WXL25973.1"/>
    <property type="molecule type" value="Genomic_DNA"/>
</dbReference>
<dbReference type="Proteomes" id="UP001476583">
    <property type="component" value="Chromosome"/>
</dbReference>
<proteinExistence type="predicted"/>
<reference evidence="1 2" key="1">
    <citation type="submission" date="2024-03" db="EMBL/GenBank/DDBJ databases">
        <title>Complete genome of BD2.</title>
        <authorList>
            <person name="Cao G."/>
        </authorList>
    </citation>
    <scope>NUCLEOTIDE SEQUENCE [LARGE SCALE GENOMIC DNA]</scope>
    <source>
        <strain evidence="1 2">BD2</strain>
    </source>
</reference>
<dbReference type="NCBIfam" id="NF005679">
    <property type="entry name" value="PRK07475.1"/>
    <property type="match status" value="1"/>
</dbReference>
<sequence>MSSLYKVPDQCTQAWYGETVGIIVLDARYPCVPGNVANASSYSFPVRFQRIEGGSIERLLYNRDPELAKPFIEAALALQEAGVKAVSGACGFMALFQKQVAAALDIPVLLSSLLQIPFIYSVTGKPVGILTADASALTPRHFEGVGVSPDIPLEIIGLEDCPEFSSSILREKGTLDSSLIEAEVVEKALQLQRRNPGIGAILLECSDLPPYASAIQRATGLPVFDYIGMIEHVGRSFRARPYQGFM</sequence>
<name>A0ABZ2RGS1_ECTME</name>
<gene>
    <name evidence="1" type="ORF">WG219_00325</name>
</gene>
<keyword evidence="2" id="KW-1185">Reference proteome</keyword>
<protein>
    <submittedName>
        <fullName evidence="1">Aspartate/glutamate racemase family protein</fullName>
    </submittedName>
</protein>
<organism evidence="1 2">
    <name type="scientific">Ectopseudomonas mendocina</name>
    <name type="common">Pseudomonas mendocina</name>
    <dbReference type="NCBI Taxonomy" id="300"/>
    <lineage>
        <taxon>Bacteria</taxon>
        <taxon>Pseudomonadati</taxon>
        <taxon>Pseudomonadota</taxon>
        <taxon>Gammaproteobacteria</taxon>
        <taxon>Pseudomonadales</taxon>
        <taxon>Pseudomonadaceae</taxon>
        <taxon>Ectopseudomonas</taxon>
    </lineage>
</organism>
<accession>A0ABZ2RGS1</accession>
<evidence type="ECO:0000313" key="1">
    <source>
        <dbReference type="EMBL" id="WXL25973.1"/>
    </source>
</evidence>